<organism evidence="1 2">
    <name type="scientific">Pontimonas salivibrio</name>
    <dbReference type="NCBI Taxonomy" id="1159327"/>
    <lineage>
        <taxon>Bacteria</taxon>
        <taxon>Bacillati</taxon>
        <taxon>Actinomycetota</taxon>
        <taxon>Actinomycetes</taxon>
        <taxon>Micrococcales</taxon>
        <taxon>Microbacteriaceae</taxon>
        <taxon>Pontimonas</taxon>
    </lineage>
</organism>
<dbReference type="GO" id="GO:0032259">
    <property type="term" value="P:methylation"/>
    <property type="evidence" value="ECO:0007669"/>
    <property type="project" value="UniProtKB-KW"/>
</dbReference>
<evidence type="ECO:0000313" key="1">
    <source>
        <dbReference type="EMBL" id="AVG23677.1"/>
    </source>
</evidence>
<name>A0A2L2BPV4_9MICO</name>
<dbReference type="AlphaFoldDB" id="A0A2L2BPV4"/>
<keyword evidence="1" id="KW-0489">Methyltransferase</keyword>
<sequence length="263" mass="28381">MGFSTDWLTLREPADREARDHTLLQRAVELAGVDPILMDLGCGTGSTVRTLEPALPEGATWRLVDNDPVLLERALEAAGNTSRGHLVDIDQLDSLPWEGVTLVTASALLDLVTEDWLVRLSEVLTVPFYAALSYNGQMHWDPVDPRDQAVTEAFNRHQRQNKGLGPALGPTSVEKTIEVFEAAGFTVLHGDSPWQLGPEFTELQQALVAGIAQAASEAAGEPDETTAKAWGETRVAQAAQTRCVIGHGDLLIIPRSLSSTVVS</sequence>
<accession>A0A2L2BPV4</accession>
<dbReference type="GO" id="GO:0008168">
    <property type="term" value="F:methyltransferase activity"/>
    <property type="evidence" value="ECO:0007669"/>
    <property type="project" value="UniProtKB-KW"/>
</dbReference>
<dbReference type="SUPFAM" id="SSF53335">
    <property type="entry name" value="S-adenosyl-L-methionine-dependent methyltransferases"/>
    <property type="match status" value="1"/>
</dbReference>
<dbReference type="Proteomes" id="UP000243077">
    <property type="component" value="Chromosome"/>
</dbReference>
<dbReference type="Gene3D" id="3.40.50.150">
    <property type="entry name" value="Vaccinia Virus protein VP39"/>
    <property type="match status" value="1"/>
</dbReference>
<protein>
    <submittedName>
        <fullName evidence="1">Methyltransferase</fullName>
    </submittedName>
</protein>
<dbReference type="RefSeq" id="WP_104913253.1">
    <property type="nucleotide sequence ID" value="NZ_CP026923.1"/>
</dbReference>
<evidence type="ECO:0000313" key="2">
    <source>
        <dbReference type="Proteomes" id="UP000243077"/>
    </source>
</evidence>
<keyword evidence="1" id="KW-0808">Transferase</keyword>
<dbReference type="OrthoDB" id="7273451at2"/>
<keyword evidence="2" id="KW-1185">Reference proteome</keyword>
<gene>
    <name evidence="1" type="ORF">C3B54_11695</name>
</gene>
<dbReference type="EMBL" id="CP026923">
    <property type="protein sequence ID" value="AVG23677.1"/>
    <property type="molecule type" value="Genomic_DNA"/>
</dbReference>
<reference evidence="1 2" key="1">
    <citation type="submission" date="2018-02" db="EMBL/GenBank/DDBJ databases">
        <title>Complete genome of the streamlined marine actinobacterium Pontimonas salivibrio CL-TW6 adapted to coastal planktonic lifestype.</title>
        <authorList>
            <person name="Cho B.C."/>
            <person name="Hardies S.C."/>
            <person name="Jang G.I."/>
            <person name="Hwang C.Y."/>
        </authorList>
    </citation>
    <scope>NUCLEOTIDE SEQUENCE [LARGE SCALE GENOMIC DNA]</scope>
    <source>
        <strain evidence="1 2">CL-TW6</strain>
    </source>
</reference>
<proteinExistence type="predicted"/>
<dbReference type="KEGG" id="psai:C3B54_11695"/>
<dbReference type="InterPro" id="IPR029063">
    <property type="entry name" value="SAM-dependent_MTases_sf"/>
</dbReference>